<evidence type="ECO:0000256" key="2">
    <source>
        <dbReference type="ARBA" id="ARBA00022729"/>
    </source>
</evidence>
<dbReference type="Proteomes" id="UP000075901">
    <property type="component" value="Unassembled WGS sequence"/>
</dbReference>
<keyword evidence="3 5" id="KW-1015">Disulfide bond</keyword>
<reference evidence="9" key="1">
    <citation type="submission" date="2013-09" db="EMBL/GenBank/DDBJ databases">
        <title>The Genome Sequence of Anopheles maculatus species B.</title>
        <authorList>
            <consortium name="The Broad Institute Genomics Platform"/>
            <person name="Neafsey D.E."/>
            <person name="Besansky N."/>
            <person name="Howell P."/>
            <person name="Walton C."/>
            <person name="Young S.K."/>
            <person name="Zeng Q."/>
            <person name="Gargeya S."/>
            <person name="Fitzgerald M."/>
            <person name="Haas B."/>
            <person name="Abouelleil A."/>
            <person name="Allen A.W."/>
            <person name="Alvarado L."/>
            <person name="Arachchi H.M."/>
            <person name="Berlin A.M."/>
            <person name="Chapman S.B."/>
            <person name="Gainer-Dewar J."/>
            <person name="Goldberg J."/>
            <person name="Griggs A."/>
            <person name="Gujja S."/>
            <person name="Hansen M."/>
            <person name="Howarth C."/>
            <person name="Imamovic A."/>
            <person name="Ireland A."/>
            <person name="Larimer J."/>
            <person name="McCowan C."/>
            <person name="Murphy C."/>
            <person name="Pearson M."/>
            <person name="Poon T.W."/>
            <person name="Priest M."/>
            <person name="Roberts A."/>
            <person name="Saif S."/>
            <person name="Shea T."/>
            <person name="Sisk P."/>
            <person name="Sykes S."/>
            <person name="Wortman J."/>
            <person name="Nusbaum C."/>
            <person name="Birren B."/>
        </authorList>
    </citation>
    <scope>NUCLEOTIDE SEQUENCE [LARGE SCALE GENOMIC DNA]</scope>
    <source>
        <strain evidence="9">maculatus3</strain>
    </source>
</reference>
<comment type="similarity">
    <text evidence="1 6">Belongs to the peptidase M2 family.</text>
</comment>
<evidence type="ECO:0000256" key="1">
    <source>
        <dbReference type="ARBA" id="ARBA00008139"/>
    </source>
</evidence>
<sequence>QKVAAPVARDSDDFDAGAKYHIPYDSQYVSYFIAHILDLQLHRALCKAAGQYNPEDPSKPLHKCDIDGSRAAGDLLRAGLSLGRSVHWSDALKAMTGETELRTDALLEYYKPLYEFLKEENAKAGTTRMASVSFSLVLAACVLFLLKLY</sequence>
<organism evidence="8 9">
    <name type="scientific">Anopheles maculatus</name>
    <dbReference type="NCBI Taxonomy" id="74869"/>
    <lineage>
        <taxon>Eukaryota</taxon>
        <taxon>Metazoa</taxon>
        <taxon>Ecdysozoa</taxon>
        <taxon>Arthropoda</taxon>
        <taxon>Hexapoda</taxon>
        <taxon>Insecta</taxon>
        <taxon>Pterygota</taxon>
        <taxon>Neoptera</taxon>
        <taxon>Endopterygota</taxon>
        <taxon>Diptera</taxon>
        <taxon>Nematocera</taxon>
        <taxon>Culicoidea</taxon>
        <taxon>Culicidae</taxon>
        <taxon>Anophelinae</taxon>
        <taxon>Anopheles</taxon>
        <taxon>Anopheles maculatus group</taxon>
    </lineage>
</organism>
<dbReference type="VEuPathDB" id="VectorBase:AMAM021828"/>
<name>A0A182T8M5_9DIPT</name>
<dbReference type="GO" id="GO:0005886">
    <property type="term" value="C:plasma membrane"/>
    <property type="evidence" value="ECO:0007669"/>
    <property type="project" value="TreeGrafter"/>
</dbReference>
<evidence type="ECO:0000256" key="6">
    <source>
        <dbReference type="PROSITE-ProRule" id="PRU01355"/>
    </source>
</evidence>
<keyword evidence="4" id="KW-0325">Glycoprotein</keyword>
<keyword evidence="2" id="KW-0732">Signal</keyword>
<feature type="transmembrane region" description="Helical" evidence="7">
    <location>
        <begin position="129"/>
        <end position="146"/>
    </location>
</feature>
<dbReference type="PANTHER" id="PTHR10514:SF27">
    <property type="entry name" value="ANGIOTENSIN-CONVERTING ENZYME"/>
    <property type="match status" value="1"/>
</dbReference>
<dbReference type="Pfam" id="PF01401">
    <property type="entry name" value="Peptidase_M2"/>
    <property type="match status" value="1"/>
</dbReference>
<protein>
    <recommendedName>
        <fullName evidence="10">Angiotensin-converting enzyme</fullName>
    </recommendedName>
</protein>
<dbReference type="InterPro" id="IPR001548">
    <property type="entry name" value="Peptidase_M2"/>
</dbReference>
<reference evidence="8" key="2">
    <citation type="submission" date="2020-05" db="UniProtKB">
        <authorList>
            <consortium name="EnsemblMetazoa"/>
        </authorList>
    </citation>
    <scope>IDENTIFICATION</scope>
    <source>
        <strain evidence="8">maculatus3</strain>
    </source>
</reference>
<comment type="caution">
    <text evidence="6">Lacks conserved residue(s) required for the propagation of feature annotation.</text>
</comment>
<accession>A0A182T8M5</accession>
<evidence type="ECO:0000256" key="7">
    <source>
        <dbReference type="SAM" id="Phobius"/>
    </source>
</evidence>
<evidence type="ECO:0000256" key="3">
    <source>
        <dbReference type="ARBA" id="ARBA00023157"/>
    </source>
</evidence>
<dbReference type="PROSITE" id="PS52011">
    <property type="entry name" value="PEPTIDASE_M2"/>
    <property type="match status" value="1"/>
</dbReference>
<keyword evidence="7" id="KW-1133">Transmembrane helix</keyword>
<dbReference type="GO" id="GO:0006508">
    <property type="term" value="P:proteolysis"/>
    <property type="evidence" value="ECO:0007669"/>
    <property type="project" value="InterPro"/>
</dbReference>
<dbReference type="PANTHER" id="PTHR10514">
    <property type="entry name" value="ANGIOTENSIN-CONVERTING ENZYME"/>
    <property type="match status" value="1"/>
</dbReference>
<evidence type="ECO:0000313" key="8">
    <source>
        <dbReference type="EnsemblMetazoa" id="AMAM021828-PA"/>
    </source>
</evidence>
<evidence type="ECO:0000256" key="4">
    <source>
        <dbReference type="ARBA" id="ARBA00023180"/>
    </source>
</evidence>
<evidence type="ECO:0008006" key="10">
    <source>
        <dbReference type="Google" id="ProtNLM"/>
    </source>
</evidence>
<evidence type="ECO:0000313" key="9">
    <source>
        <dbReference type="Proteomes" id="UP000075901"/>
    </source>
</evidence>
<dbReference type="GO" id="GO:0008241">
    <property type="term" value="F:peptidyl-dipeptidase activity"/>
    <property type="evidence" value="ECO:0007669"/>
    <property type="project" value="InterPro"/>
</dbReference>
<dbReference type="GO" id="GO:0008237">
    <property type="term" value="F:metallopeptidase activity"/>
    <property type="evidence" value="ECO:0007669"/>
    <property type="project" value="InterPro"/>
</dbReference>
<dbReference type="AlphaFoldDB" id="A0A182T8M5"/>
<feature type="disulfide bond" evidence="5 6">
    <location>
        <begin position="46"/>
        <end position="64"/>
    </location>
</feature>
<dbReference type="SUPFAM" id="SSF55486">
    <property type="entry name" value="Metalloproteases ('zincins'), catalytic domain"/>
    <property type="match status" value="1"/>
</dbReference>
<evidence type="ECO:0000256" key="5">
    <source>
        <dbReference type="PIRSR" id="PIRSR601548-4"/>
    </source>
</evidence>
<keyword evidence="7" id="KW-0472">Membrane</keyword>
<proteinExistence type="inferred from homology"/>
<dbReference type="EnsemblMetazoa" id="AMAM021828-RA">
    <property type="protein sequence ID" value="AMAM021828-PA"/>
    <property type="gene ID" value="AMAM021828"/>
</dbReference>
<keyword evidence="9" id="KW-1185">Reference proteome</keyword>
<keyword evidence="7" id="KW-0812">Transmembrane</keyword>